<keyword evidence="4" id="KW-0804">Transcription</keyword>
<dbReference type="Proteomes" id="UP000366872">
    <property type="component" value="Unassembled WGS sequence"/>
</dbReference>
<dbReference type="InterPro" id="IPR050204">
    <property type="entry name" value="AraC_XylS_family_regulators"/>
</dbReference>
<reference evidence="6 7" key="1">
    <citation type="submission" date="2019-04" db="EMBL/GenBank/DDBJ databases">
        <authorList>
            <person name="Van Vliet M D."/>
        </authorList>
    </citation>
    <scope>NUCLEOTIDE SEQUENCE [LARGE SCALE GENOMIC DNA]</scope>
    <source>
        <strain evidence="6 7">F1</strain>
    </source>
</reference>
<dbReference type="InterPro" id="IPR009057">
    <property type="entry name" value="Homeodomain-like_sf"/>
</dbReference>
<keyword evidence="7" id="KW-1185">Reference proteome</keyword>
<keyword evidence="2" id="KW-0805">Transcription regulation</keyword>
<evidence type="ECO:0000256" key="2">
    <source>
        <dbReference type="ARBA" id="ARBA00023015"/>
    </source>
</evidence>
<dbReference type="AlphaFoldDB" id="A0A6C2U9Z9"/>
<feature type="domain" description="HTH araC/xylS-type" evidence="5">
    <location>
        <begin position="163"/>
        <end position="261"/>
    </location>
</feature>
<evidence type="ECO:0000259" key="5">
    <source>
        <dbReference type="PROSITE" id="PS01124"/>
    </source>
</evidence>
<protein>
    <submittedName>
        <fullName evidence="6">HTH-type transcriptional activator Btr</fullName>
    </submittedName>
</protein>
<dbReference type="PANTHER" id="PTHR46796">
    <property type="entry name" value="HTH-TYPE TRANSCRIPTIONAL ACTIVATOR RHAS-RELATED"/>
    <property type="match status" value="1"/>
</dbReference>
<dbReference type="PRINTS" id="PR00032">
    <property type="entry name" value="HTHARAC"/>
</dbReference>
<evidence type="ECO:0000313" key="7">
    <source>
        <dbReference type="Proteomes" id="UP000366872"/>
    </source>
</evidence>
<evidence type="ECO:0000313" key="6">
    <source>
        <dbReference type="EMBL" id="VGO16206.1"/>
    </source>
</evidence>
<keyword evidence="1" id="KW-0963">Cytoplasm</keyword>
<evidence type="ECO:0000256" key="1">
    <source>
        <dbReference type="ARBA" id="ARBA00022490"/>
    </source>
</evidence>
<accession>A0A6C2U9Z9</accession>
<dbReference type="SUPFAM" id="SSF46689">
    <property type="entry name" value="Homeodomain-like"/>
    <property type="match status" value="2"/>
</dbReference>
<dbReference type="GO" id="GO:0043565">
    <property type="term" value="F:sequence-specific DNA binding"/>
    <property type="evidence" value="ECO:0007669"/>
    <property type="project" value="InterPro"/>
</dbReference>
<evidence type="ECO:0000256" key="4">
    <source>
        <dbReference type="ARBA" id="ARBA00023163"/>
    </source>
</evidence>
<organism evidence="6 7">
    <name type="scientific">Pontiella desulfatans</name>
    <dbReference type="NCBI Taxonomy" id="2750659"/>
    <lineage>
        <taxon>Bacteria</taxon>
        <taxon>Pseudomonadati</taxon>
        <taxon>Kiritimatiellota</taxon>
        <taxon>Kiritimatiellia</taxon>
        <taxon>Kiritimatiellales</taxon>
        <taxon>Pontiellaceae</taxon>
        <taxon>Pontiella</taxon>
    </lineage>
</organism>
<dbReference type="RefSeq" id="WP_136081750.1">
    <property type="nucleotide sequence ID" value="NZ_CAAHFG010000003.1"/>
</dbReference>
<dbReference type="Pfam" id="PF12833">
    <property type="entry name" value="HTH_18"/>
    <property type="match status" value="1"/>
</dbReference>
<name>A0A6C2U9Z9_PONDE</name>
<dbReference type="InterPro" id="IPR020449">
    <property type="entry name" value="Tscrpt_reg_AraC-type_HTH"/>
</dbReference>
<dbReference type="PANTHER" id="PTHR46796:SF13">
    <property type="entry name" value="HTH-TYPE TRANSCRIPTIONAL ACTIVATOR RHAS"/>
    <property type="match status" value="1"/>
</dbReference>
<dbReference type="SUPFAM" id="SSF51215">
    <property type="entry name" value="Regulatory protein AraC"/>
    <property type="match status" value="1"/>
</dbReference>
<dbReference type="EMBL" id="CAAHFG010000003">
    <property type="protein sequence ID" value="VGO16206.1"/>
    <property type="molecule type" value="Genomic_DNA"/>
</dbReference>
<dbReference type="SMART" id="SM00342">
    <property type="entry name" value="HTH_ARAC"/>
    <property type="match status" value="1"/>
</dbReference>
<dbReference type="PROSITE" id="PS01124">
    <property type="entry name" value="HTH_ARAC_FAMILY_2"/>
    <property type="match status" value="1"/>
</dbReference>
<dbReference type="InterPro" id="IPR018060">
    <property type="entry name" value="HTH_AraC"/>
</dbReference>
<gene>
    <name evidence="6" type="primary">btr_8</name>
    <name evidence="6" type="ORF">PDESU_04797</name>
</gene>
<keyword evidence="3" id="KW-0238">DNA-binding</keyword>
<dbReference type="InterPro" id="IPR037923">
    <property type="entry name" value="HTH-like"/>
</dbReference>
<sequence>MKIYDIISDFKWGQVVYKEFGQFGPRLQELVQLVYVFKGHARISVDGHINDLPAGYATLLLPGRTEFFSFSTTEPTHHGWCEARAVHLDEAAFDALEALPFRVAMSDRMRMLDGMLIDLDKDRAAQSCNLQQSLAQCIFQEFLYCAGYQPGEQGNVQEHPAVRKAIAFMEVNYSSELDLEQVAAGCGVGGAHLIRLFKEFRGTTPVRYLWKVRSEAAAALLERTGLSAAEIAYKTGFANPAHFSRVFKNHYQVPPVRYRSQCWKAKEPSSRTDQSPVPIESFMSEFKG</sequence>
<dbReference type="Gene3D" id="1.10.10.60">
    <property type="entry name" value="Homeodomain-like"/>
    <property type="match status" value="2"/>
</dbReference>
<dbReference type="GO" id="GO:0003700">
    <property type="term" value="F:DNA-binding transcription factor activity"/>
    <property type="evidence" value="ECO:0007669"/>
    <property type="project" value="InterPro"/>
</dbReference>
<evidence type="ECO:0000256" key="3">
    <source>
        <dbReference type="ARBA" id="ARBA00023125"/>
    </source>
</evidence>
<proteinExistence type="predicted"/>